<accession>A0A4Y8IG82</accession>
<proteinExistence type="predicted"/>
<evidence type="ECO:0000256" key="1">
    <source>
        <dbReference type="ARBA" id="ARBA00004196"/>
    </source>
</evidence>
<dbReference type="GO" id="GO:0016209">
    <property type="term" value="F:antioxidant activity"/>
    <property type="evidence" value="ECO:0007669"/>
    <property type="project" value="InterPro"/>
</dbReference>
<dbReference type="PROSITE" id="PS51352">
    <property type="entry name" value="THIOREDOXIN_2"/>
    <property type="match status" value="1"/>
</dbReference>
<dbReference type="GO" id="GO:0017004">
    <property type="term" value="P:cytochrome complex assembly"/>
    <property type="evidence" value="ECO:0007669"/>
    <property type="project" value="UniProtKB-KW"/>
</dbReference>
<sequence>MNKNKNKRLVFRTVILSILVVATILALYINAQNKNPILEAGDVAPNFMLERLDSNESIQIDQLKGKGVMVNFWATYCEPCKEEMPYMEKLYKVYKDKGIEIVAVSVDKNKMVIENFYNRYNLSFPLVHDKKGTVMELYQVVPLPTSYFINPDGTIERVVKGAITLNRLESYFKEILPKESEN</sequence>
<evidence type="ECO:0000256" key="6">
    <source>
        <dbReference type="SAM" id="Phobius"/>
    </source>
</evidence>
<organism evidence="8 9">
    <name type="scientific">Filobacillus milosensis</name>
    <dbReference type="NCBI Taxonomy" id="94137"/>
    <lineage>
        <taxon>Bacteria</taxon>
        <taxon>Bacillati</taxon>
        <taxon>Bacillota</taxon>
        <taxon>Bacilli</taxon>
        <taxon>Bacillales</taxon>
        <taxon>Bacillaceae</taxon>
        <taxon>Filobacillus</taxon>
    </lineage>
</organism>
<keyword evidence="6" id="KW-0812">Transmembrane</keyword>
<dbReference type="GO" id="GO:0030313">
    <property type="term" value="C:cell envelope"/>
    <property type="evidence" value="ECO:0007669"/>
    <property type="project" value="UniProtKB-SubCell"/>
</dbReference>
<dbReference type="PANTHER" id="PTHR42852:SF6">
    <property type="entry name" value="THIOL:DISULFIDE INTERCHANGE PROTEIN DSBE"/>
    <property type="match status" value="1"/>
</dbReference>
<feature type="transmembrane region" description="Helical" evidence="6">
    <location>
        <begin position="9"/>
        <end position="29"/>
    </location>
</feature>
<dbReference type="RefSeq" id="WP_134341179.1">
    <property type="nucleotide sequence ID" value="NZ_SOPW01000019.1"/>
</dbReference>
<keyword evidence="3" id="KW-0735">Signal-anchor</keyword>
<keyword evidence="6" id="KW-1133">Transmembrane helix</keyword>
<evidence type="ECO:0000256" key="3">
    <source>
        <dbReference type="ARBA" id="ARBA00022968"/>
    </source>
</evidence>
<dbReference type="Proteomes" id="UP000297975">
    <property type="component" value="Unassembled WGS sequence"/>
</dbReference>
<name>A0A4Y8IG82_9BACI</name>
<evidence type="ECO:0000256" key="4">
    <source>
        <dbReference type="ARBA" id="ARBA00023157"/>
    </source>
</evidence>
<comment type="caution">
    <text evidence="8">The sequence shown here is derived from an EMBL/GenBank/DDBJ whole genome shotgun (WGS) entry which is preliminary data.</text>
</comment>
<evidence type="ECO:0000256" key="5">
    <source>
        <dbReference type="ARBA" id="ARBA00023284"/>
    </source>
</evidence>
<dbReference type="InterPro" id="IPR017937">
    <property type="entry name" value="Thioredoxin_CS"/>
</dbReference>
<dbReference type="AlphaFoldDB" id="A0A4Y8IG82"/>
<dbReference type="GO" id="GO:0016491">
    <property type="term" value="F:oxidoreductase activity"/>
    <property type="evidence" value="ECO:0007669"/>
    <property type="project" value="InterPro"/>
</dbReference>
<dbReference type="InterPro" id="IPR050553">
    <property type="entry name" value="Thioredoxin_ResA/DsbE_sf"/>
</dbReference>
<gene>
    <name evidence="8" type="primary">resA</name>
    <name evidence="8" type="ORF">E3U55_14405</name>
</gene>
<keyword evidence="6" id="KW-0472">Membrane</keyword>
<evidence type="ECO:0000259" key="7">
    <source>
        <dbReference type="PROSITE" id="PS51352"/>
    </source>
</evidence>
<dbReference type="PANTHER" id="PTHR42852">
    <property type="entry name" value="THIOL:DISULFIDE INTERCHANGE PROTEIN DSBE"/>
    <property type="match status" value="1"/>
</dbReference>
<dbReference type="OrthoDB" id="25753at2"/>
<reference evidence="8 9" key="1">
    <citation type="submission" date="2019-03" db="EMBL/GenBank/DDBJ databases">
        <authorList>
            <person name="He R.-H."/>
        </authorList>
    </citation>
    <scope>NUCLEOTIDE SEQUENCE [LARGE SCALE GENOMIC DNA]</scope>
    <source>
        <strain evidence="9">SH 714</strain>
    </source>
</reference>
<dbReference type="NCBIfam" id="NF002854">
    <property type="entry name" value="PRK03147.1"/>
    <property type="match status" value="1"/>
</dbReference>
<dbReference type="CDD" id="cd02966">
    <property type="entry name" value="TlpA_like_family"/>
    <property type="match status" value="1"/>
</dbReference>
<keyword evidence="5" id="KW-0676">Redox-active center</keyword>
<evidence type="ECO:0000256" key="2">
    <source>
        <dbReference type="ARBA" id="ARBA00022748"/>
    </source>
</evidence>
<dbReference type="InterPro" id="IPR013766">
    <property type="entry name" value="Thioredoxin_domain"/>
</dbReference>
<dbReference type="InterPro" id="IPR000866">
    <property type="entry name" value="AhpC/TSA"/>
</dbReference>
<comment type="subcellular location">
    <subcellularLocation>
        <location evidence="1">Cell envelope</location>
    </subcellularLocation>
</comment>
<protein>
    <submittedName>
        <fullName evidence="8">Thiol-disulfide oxidoreductase ResA</fullName>
    </submittedName>
</protein>
<dbReference type="EMBL" id="SOPW01000019">
    <property type="protein sequence ID" value="TFB14104.1"/>
    <property type="molecule type" value="Genomic_DNA"/>
</dbReference>
<dbReference type="PROSITE" id="PS00194">
    <property type="entry name" value="THIOREDOXIN_1"/>
    <property type="match status" value="1"/>
</dbReference>
<keyword evidence="4" id="KW-1015">Disulfide bond</keyword>
<dbReference type="SUPFAM" id="SSF52833">
    <property type="entry name" value="Thioredoxin-like"/>
    <property type="match status" value="1"/>
</dbReference>
<dbReference type="Pfam" id="PF00578">
    <property type="entry name" value="AhpC-TSA"/>
    <property type="match status" value="1"/>
</dbReference>
<evidence type="ECO:0000313" key="8">
    <source>
        <dbReference type="EMBL" id="TFB14104.1"/>
    </source>
</evidence>
<dbReference type="InterPro" id="IPR036249">
    <property type="entry name" value="Thioredoxin-like_sf"/>
</dbReference>
<dbReference type="Gene3D" id="3.40.30.10">
    <property type="entry name" value="Glutaredoxin"/>
    <property type="match status" value="1"/>
</dbReference>
<feature type="domain" description="Thioredoxin" evidence="7">
    <location>
        <begin position="38"/>
        <end position="177"/>
    </location>
</feature>
<keyword evidence="2" id="KW-0201">Cytochrome c-type biogenesis</keyword>
<evidence type="ECO:0000313" key="9">
    <source>
        <dbReference type="Proteomes" id="UP000297975"/>
    </source>
</evidence>
<keyword evidence="9" id="KW-1185">Reference proteome</keyword>